<feature type="region of interest" description="Disordered" evidence="1">
    <location>
        <begin position="379"/>
        <end position="711"/>
    </location>
</feature>
<reference evidence="2 3" key="1">
    <citation type="journal article" date="2016" name="Mol. Biol. Evol.">
        <title>Comparative Genomics of Early-Diverging Mushroom-Forming Fungi Provides Insights into the Origins of Lignocellulose Decay Capabilities.</title>
        <authorList>
            <person name="Nagy L.G."/>
            <person name="Riley R."/>
            <person name="Tritt A."/>
            <person name="Adam C."/>
            <person name="Daum C."/>
            <person name="Floudas D."/>
            <person name="Sun H."/>
            <person name="Yadav J.S."/>
            <person name="Pangilinan J."/>
            <person name="Larsson K.H."/>
            <person name="Matsuura K."/>
            <person name="Barry K."/>
            <person name="Labutti K."/>
            <person name="Kuo R."/>
            <person name="Ohm R.A."/>
            <person name="Bhattacharya S.S."/>
            <person name="Shirouzu T."/>
            <person name="Yoshinaga Y."/>
            <person name="Martin F.M."/>
            <person name="Grigoriev I.V."/>
            <person name="Hibbett D.S."/>
        </authorList>
    </citation>
    <scope>NUCLEOTIDE SEQUENCE [LARGE SCALE GENOMIC DNA]</scope>
    <source>
        <strain evidence="2 3">HHB9708</strain>
    </source>
</reference>
<feature type="compositionally biased region" description="Polar residues" evidence="1">
    <location>
        <begin position="418"/>
        <end position="440"/>
    </location>
</feature>
<feature type="compositionally biased region" description="Low complexity" evidence="1">
    <location>
        <begin position="444"/>
        <end position="460"/>
    </location>
</feature>
<feature type="non-terminal residue" evidence="2">
    <location>
        <position position="711"/>
    </location>
</feature>
<evidence type="ECO:0000256" key="1">
    <source>
        <dbReference type="SAM" id="MobiDB-lite"/>
    </source>
</evidence>
<feature type="region of interest" description="Disordered" evidence="1">
    <location>
        <begin position="1"/>
        <end position="21"/>
    </location>
</feature>
<feature type="compositionally biased region" description="Polar residues" evidence="1">
    <location>
        <begin position="505"/>
        <end position="517"/>
    </location>
</feature>
<dbReference type="PANTHER" id="PTHR13992">
    <property type="entry name" value="NUCLEAR RECEPTOR CO-REPRESSOR RELATED NCOR"/>
    <property type="match status" value="1"/>
</dbReference>
<evidence type="ECO:0000313" key="2">
    <source>
        <dbReference type="EMBL" id="KZS86319.1"/>
    </source>
</evidence>
<keyword evidence="3" id="KW-1185">Reference proteome</keyword>
<feature type="compositionally biased region" description="Pro residues" evidence="1">
    <location>
        <begin position="461"/>
        <end position="489"/>
    </location>
</feature>
<dbReference type="PANTHER" id="PTHR13992:SF39">
    <property type="entry name" value="SMRTER, ISOFORM G"/>
    <property type="match status" value="1"/>
</dbReference>
<feature type="compositionally biased region" description="Basic and acidic residues" evidence="1">
    <location>
        <begin position="532"/>
        <end position="548"/>
    </location>
</feature>
<dbReference type="AlphaFoldDB" id="A0A164M3J0"/>
<feature type="compositionally biased region" description="Polar residues" evidence="1">
    <location>
        <begin position="379"/>
        <end position="390"/>
    </location>
</feature>
<dbReference type="InterPro" id="IPR051571">
    <property type="entry name" value="N-CoR_corepressor"/>
</dbReference>
<dbReference type="EMBL" id="KV419558">
    <property type="protein sequence ID" value="KZS86319.1"/>
    <property type="molecule type" value="Genomic_DNA"/>
</dbReference>
<protein>
    <submittedName>
        <fullName evidence="2">Uncharacterized protein</fullName>
    </submittedName>
</protein>
<gene>
    <name evidence="2" type="ORF">SISNIDRAFT_492067</name>
</gene>
<sequence>MSQQNPPQQATPERALESPSTTDLLSLVISPKIEPSPGLPLNSQLSEPEQKLMDDLKTLLEQRSSELETGGLSEFKTFTLSEVQQSITPCIRYLLLQQVLKIVNGVLFNKDPPHFVPGTPLTVRSVDDAVFDGWLAPGVEKRAQWAGGEKGSQHITSKRGKWYNGLVSSRMALEVQATKGGVVNVASDEVINRIVSLVERSKTAQAVVENISTLALGIHWLTLETTTERVNLLKQRIIGNDSPEDPEIRRRLILFNCIGKTGSLSKDIPQDIRQADQPVKMLAPLLTSLAMGASCLSLGTEIGKSRKSLEAFVLEILLPQTEPCQFQAKFDQFCWRAAFGVLGGYYDDRWEDMKIYASCIPPPLGDEYMPRPILYQSASGRTLDSLSSPTPKRKMISSRTTPAPQPSPSSRAEVEPSSLASQSQSPNNVPAHQATVQQPTGDIDSAAPPDSQQPSSAPISIPEPPPPSESQTPPRPATPAPTPDPPRPPLVSYSTPSQSSPPSPMAQSRTPDYNNSGDEAFRGVTPVVETDQEGRGDQMDVDTDKGQELVDDVVDPLEADAAANREDEEARKEDRRQKARQRRAEAAKAAKAQEAAANAEDGDDEGDQPAAKSKKKKGKKNKGNKKVEDSDSDSPQSPKKPKRKRRLPKSAASVESEVEGEAGVLPAPSPVGGKKRGRGSEALDSSEMTAPPAKRSRFNLPPPHVVIPVTS</sequence>
<feature type="compositionally biased region" description="Polar residues" evidence="1">
    <location>
        <begin position="1"/>
        <end position="11"/>
    </location>
</feature>
<feature type="compositionally biased region" description="Basic residues" evidence="1">
    <location>
        <begin position="639"/>
        <end position="648"/>
    </location>
</feature>
<evidence type="ECO:0000313" key="3">
    <source>
        <dbReference type="Proteomes" id="UP000076722"/>
    </source>
</evidence>
<feature type="compositionally biased region" description="Basic and acidic residues" evidence="1">
    <location>
        <begin position="563"/>
        <end position="588"/>
    </location>
</feature>
<dbReference type="STRING" id="1314777.A0A164M3J0"/>
<proteinExistence type="predicted"/>
<organism evidence="2 3">
    <name type="scientific">Sistotremastrum niveocremeum HHB9708</name>
    <dbReference type="NCBI Taxonomy" id="1314777"/>
    <lineage>
        <taxon>Eukaryota</taxon>
        <taxon>Fungi</taxon>
        <taxon>Dikarya</taxon>
        <taxon>Basidiomycota</taxon>
        <taxon>Agaricomycotina</taxon>
        <taxon>Agaricomycetes</taxon>
        <taxon>Sistotremastrales</taxon>
        <taxon>Sistotremastraceae</taxon>
        <taxon>Sertulicium</taxon>
        <taxon>Sertulicium niveocremeum</taxon>
    </lineage>
</organism>
<name>A0A164M3J0_9AGAM</name>
<dbReference type="Proteomes" id="UP000076722">
    <property type="component" value="Unassembled WGS sequence"/>
</dbReference>
<dbReference type="GO" id="GO:0006357">
    <property type="term" value="P:regulation of transcription by RNA polymerase II"/>
    <property type="evidence" value="ECO:0007669"/>
    <property type="project" value="TreeGrafter"/>
</dbReference>
<feature type="compositionally biased region" description="Basic residues" evidence="1">
    <location>
        <begin position="612"/>
        <end position="624"/>
    </location>
</feature>
<feature type="compositionally biased region" description="Low complexity" evidence="1">
    <location>
        <begin position="589"/>
        <end position="599"/>
    </location>
</feature>
<feature type="compositionally biased region" description="Acidic residues" evidence="1">
    <location>
        <begin position="549"/>
        <end position="558"/>
    </location>
</feature>
<dbReference type="GO" id="GO:0000785">
    <property type="term" value="C:chromatin"/>
    <property type="evidence" value="ECO:0007669"/>
    <property type="project" value="TreeGrafter"/>
</dbReference>
<accession>A0A164M3J0</accession>